<dbReference type="Gene3D" id="3.40.630.30">
    <property type="match status" value="1"/>
</dbReference>
<reference evidence="4 5" key="1">
    <citation type="submission" date="2015-04" db="EMBL/GenBank/DDBJ databases">
        <title>Complete Sequence for the Genome of the Thioalkalivibrio versutus D301.</title>
        <authorList>
            <person name="Mu T."/>
            <person name="Zhou J."/>
            <person name="Xu X."/>
        </authorList>
    </citation>
    <scope>NUCLEOTIDE SEQUENCE [LARGE SCALE GENOMIC DNA]</scope>
    <source>
        <strain evidence="4 5">D301</strain>
    </source>
</reference>
<organism evidence="4 5">
    <name type="scientific">Thioalkalivibrio versutus</name>
    <dbReference type="NCBI Taxonomy" id="106634"/>
    <lineage>
        <taxon>Bacteria</taxon>
        <taxon>Pseudomonadati</taxon>
        <taxon>Pseudomonadota</taxon>
        <taxon>Gammaproteobacteria</taxon>
        <taxon>Chromatiales</taxon>
        <taxon>Ectothiorhodospiraceae</taxon>
        <taxon>Thioalkalivibrio</taxon>
    </lineage>
</organism>
<dbReference type="PATRIC" id="fig|106634.4.peg.803"/>
<dbReference type="EMBL" id="CP011367">
    <property type="protein sequence ID" value="AKJ94574.1"/>
    <property type="molecule type" value="Genomic_DNA"/>
</dbReference>
<evidence type="ECO:0000313" key="4">
    <source>
        <dbReference type="EMBL" id="AKJ94574.1"/>
    </source>
</evidence>
<dbReference type="SUPFAM" id="SSF55729">
    <property type="entry name" value="Acyl-CoA N-acyltransferases (Nat)"/>
    <property type="match status" value="1"/>
</dbReference>
<dbReference type="CDD" id="cd04301">
    <property type="entry name" value="NAT_SF"/>
    <property type="match status" value="1"/>
</dbReference>
<dbReference type="InterPro" id="IPR050832">
    <property type="entry name" value="Bact_Acetyltransf"/>
</dbReference>
<dbReference type="RefSeq" id="WP_047250866.1">
    <property type="nucleotide sequence ID" value="NZ_CP011367.1"/>
</dbReference>
<dbReference type="Pfam" id="PF00583">
    <property type="entry name" value="Acetyltransf_1"/>
    <property type="match status" value="1"/>
</dbReference>
<gene>
    <name evidence="4" type="ORF">TVD_03950</name>
</gene>
<dbReference type="KEGG" id="tvr:TVD_03950"/>
<evidence type="ECO:0000259" key="3">
    <source>
        <dbReference type="PROSITE" id="PS51186"/>
    </source>
</evidence>
<dbReference type="PANTHER" id="PTHR43877">
    <property type="entry name" value="AMINOALKYLPHOSPHONATE N-ACETYLTRANSFERASE-RELATED-RELATED"/>
    <property type="match status" value="1"/>
</dbReference>
<proteinExistence type="predicted"/>
<feature type="domain" description="N-acetyltransferase" evidence="3">
    <location>
        <begin position="4"/>
        <end position="161"/>
    </location>
</feature>
<protein>
    <recommendedName>
        <fullName evidence="3">N-acetyltransferase domain-containing protein</fullName>
    </recommendedName>
</protein>
<sequence>MVDLMYRTATSDDVEDIARLVNSAYRPSTGDEGWTHESLLLGGQRTNPRQIGEAIGLARIILALDHGRVVGCVQVDVKGREAHIGMLAVAPGMQAKGIGNSLLVRAEAWASAVPGVEEFVLVVVSARRELVQYYTRRGYAEAGKRVPYPVGAGVGEPLTGTLDLTVLRKCSNTPLQPTSGRDAAFLG</sequence>
<dbReference type="PROSITE" id="PS51186">
    <property type="entry name" value="GNAT"/>
    <property type="match status" value="1"/>
</dbReference>
<evidence type="ECO:0000256" key="2">
    <source>
        <dbReference type="ARBA" id="ARBA00023315"/>
    </source>
</evidence>
<dbReference type="InterPro" id="IPR016181">
    <property type="entry name" value="Acyl_CoA_acyltransferase"/>
</dbReference>
<dbReference type="PANTHER" id="PTHR43877:SF2">
    <property type="entry name" value="AMINOALKYLPHOSPHONATE N-ACETYLTRANSFERASE-RELATED"/>
    <property type="match status" value="1"/>
</dbReference>
<dbReference type="InterPro" id="IPR000182">
    <property type="entry name" value="GNAT_dom"/>
</dbReference>
<accession>A0A0G3G2E0</accession>
<dbReference type="GO" id="GO:0016747">
    <property type="term" value="F:acyltransferase activity, transferring groups other than amino-acyl groups"/>
    <property type="evidence" value="ECO:0007669"/>
    <property type="project" value="InterPro"/>
</dbReference>
<evidence type="ECO:0000256" key="1">
    <source>
        <dbReference type="ARBA" id="ARBA00022679"/>
    </source>
</evidence>
<dbReference type="AlphaFoldDB" id="A0A0G3G2E0"/>
<keyword evidence="5" id="KW-1185">Reference proteome</keyword>
<evidence type="ECO:0000313" key="5">
    <source>
        <dbReference type="Proteomes" id="UP000064201"/>
    </source>
</evidence>
<dbReference type="OrthoDB" id="119501at2"/>
<name>A0A0G3G2E0_9GAMM</name>
<dbReference type="Proteomes" id="UP000064201">
    <property type="component" value="Chromosome"/>
</dbReference>
<keyword evidence="2" id="KW-0012">Acyltransferase</keyword>
<keyword evidence="1" id="KW-0808">Transferase</keyword>